<dbReference type="GO" id="GO:0008236">
    <property type="term" value="F:serine-type peptidase activity"/>
    <property type="evidence" value="ECO:0007669"/>
    <property type="project" value="InterPro"/>
</dbReference>
<dbReference type="eggNOG" id="COG0793">
    <property type="taxonomic scope" value="Bacteria"/>
</dbReference>
<organism evidence="2 3">
    <name type="scientific">Marinobacter lipolyticus SM19</name>
    <dbReference type="NCBI Taxonomy" id="1318628"/>
    <lineage>
        <taxon>Bacteria</taxon>
        <taxon>Pseudomonadati</taxon>
        <taxon>Pseudomonadota</taxon>
        <taxon>Gammaproteobacteria</taxon>
        <taxon>Pseudomonadales</taxon>
        <taxon>Marinobacteraceae</taxon>
        <taxon>Marinobacter</taxon>
    </lineage>
</organism>
<comment type="caution">
    <text evidence="2">The sequence shown here is derived from an EMBL/GenBank/DDBJ whole genome shotgun (WGS) entry which is preliminary data.</text>
</comment>
<gene>
    <name evidence="2" type="ORF">MARLIPOL_03325</name>
</gene>
<sequence>MKIARRTQRSPSATDFGHLQGVWRSLGYGKVLLIEEDQYTFFEETSISCLPLFSGSLDELSERYDTLTVSPGGQAFSAHRATGVTRIGFRRLKTLPATIADTRGRKPQDPEYNFEVFWHTFAEQYALFDLKGVDWHQAYRDFRPRITPDCHPEVLYATVVAMLHLLRDGHVHLHSPWGQYNSAPLPAIYKRLDDELEAADTTEDIASYLGGLRAWLREVIHDDYLGGRVHQGGNHLVEWGRLSDDTGYLNIRAMAGQSGRIGYPADDLAAVHALMQQVMAEVGGLPNLVVDIRGNGGGYDGVALRFASYLMDRKRLAFTKSARQGNGYTGRQAIHVAPASTGTYRGNLFVLTSELTASAAEIFVLALLQHPRVTLIGEPTQGILSDTLERHLTNGWELTLSNEIYRAFDGEIYEDAGIPPHIRLRFLGRRGREAGRDPMLDHVLRQDRHGGLAGRKL</sequence>
<keyword evidence="3" id="KW-1185">Reference proteome</keyword>
<evidence type="ECO:0000313" key="2">
    <source>
        <dbReference type="EMBL" id="EON93031.1"/>
    </source>
</evidence>
<proteinExistence type="predicted"/>
<dbReference type="Gene3D" id="3.90.226.10">
    <property type="entry name" value="2-enoyl-CoA Hydratase, Chain A, domain 1"/>
    <property type="match status" value="1"/>
</dbReference>
<dbReference type="Pfam" id="PF03572">
    <property type="entry name" value="Peptidase_S41"/>
    <property type="match status" value="1"/>
</dbReference>
<dbReference type="Gene3D" id="3.30.750.44">
    <property type="match status" value="1"/>
</dbReference>
<dbReference type="SUPFAM" id="SSF52096">
    <property type="entry name" value="ClpP/crotonase"/>
    <property type="match status" value="1"/>
</dbReference>
<evidence type="ECO:0000259" key="1">
    <source>
        <dbReference type="SMART" id="SM00245"/>
    </source>
</evidence>
<keyword evidence="2" id="KW-0378">Hydrolase</keyword>
<dbReference type="PANTHER" id="PTHR11261:SF3">
    <property type="entry name" value="RETINOL-BINDING PROTEIN 3"/>
    <property type="match status" value="1"/>
</dbReference>
<dbReference type="GO" id="GO:0006508">
    <property type="term" value="P:proteolysis"/>
    <property type="evidence" value="ECO:0007669"/>
    <property type="project" value="UniProtKB-KW"/>
</dbReference>
<dbReference type="InterPro" id="IPR028204">
    <property type="entry name" value="Tricorn_C1"/>
</dbReference>
<dbReference type="InterPro" id="IPR005151">
    <property type="entry name" value="Tail-specific_protease"/>
</dbReference>
<dbReference type="STRING" id="1318628.MARLIPOL_03325"/>
<protein>
    <submittedName>
        <fullName evidence="2">Periplasmic protease</fullName>
    </submittedName>
</protein>
<dbReference type="SMART" id="SM00245">
    <property type="entry name" value="TSPc"/>
    <property type="match status" value="1"/>
</dbReference>
<dbReference type="HOGENOM" id="CLU_034080_1_0_6"/>
<feature type="domain" description="Tail specific protease" evidence="1">
    <location>
        <begin position="232"/>
        <end position="425"/>
    </location>
</feature>
<dbReference type="InterPro" id="IPR029045">
    <property type="entry name" value="ClpP/crotonase-like_dom_sf"/>
</dbReference>
<evidence type="ECO:0000313" key="3">
    <source>
        <dbReference type="Proteomes" id="UP000016540"/>
    </source>
</evidence>
<dbReference type="RefSeq" id="WP_012136663.1">
    <property type="nucleotide sequence ID" value="NZ_KE007306.1"/>
</dbReference>
<reference evidence="2 3" key="1">
    <citation type="journal article" date="2013" name="Genome Announc.">
        <title>Draft Genome Sequence of the Moderately Halophilic Bacterium Marinobacter lipolyticus Strain SM19.</title>
        <authorList>
            <person name="Papke R.T."/>
            <person name="de la Haba R.R."/>
            <person name="Infante-Dominguez C."/>
            <person name="Perez D."/>
            <person name="Sanchez-Porro C."/>
            <person name="Lapierre P."/>
            <person name="Ventosa A."/>
        </authorList>
    </citation>
    <scope>NUCLEOTIDE SEQUENCE [LARGE SCALE GENOMIC DNA]</scope>
    <source>
        <strain evidence="2 3">SM19</strain>
    </source>
</reference>
<dbReference type="PATRIC" id="fig|1318628.3.peg.661"/>
<accession>R8B378</accession>
<name>R8B378_9GAMM</name>
<dbReference type="CDD" id="cd07563">
    <property type="entry name" value="Peptidase_S41_IRBP"/>
    <property type="match status" value="1"/>
</dbReference>
<keyword evidence="2" id="KW-0645">Protease</keyword>
<dbReference type="EMBL" id="ASAD01000007">
    <property type="protein sequence ID" value="EON93031.1"/>
    <property type="molecule type" value="Genomic_DNA"/>
</dbReference>
<dbReference type="PANTHER" id="PTHR11261">
    <property type="entry name" value="INTERPHOTORECEPTOR RETINOID-BINDING PROTEIN"/>
    <property type="match status" value="1"/>
</dbReference>
<dbReference type="Proteomes" id="UP000016540">
    <property type="component" value="Unassembled WGS sequence"/>
</dbReference>
<dbReference type="AlphaFoldDB" id="R8B378"/>
<dbReference type="Pfam" id="PF14684">
    <property type="entry name" value="Tricorn_C1"/>
    <property type="match status" value="1"/>
</dbReference>